<dbReference type="RefSeq" id="WP_189041692.1">
    <property type="nucleotide sequence ID" value="NZ_BMJQ01000001.1"/>
</dbReference>
<dbReference type="EMBL" id="BMJQ01000001">
    <property type="protein sequence ID" value="GGF00815.1"/>
    <property type="molecule type" value="Genomic_DNA"/>
</dbReference>
<reference evidence="2" key="2">
    <citation type="submission" date="2020-09" db="EMBL/GenBank/DDBJ databases">
        <authorList>
            <person name="Sun Q."/>
            <person name="Zhou Y."/>
        </authorList>
    </citation>
    <scope>NUCLEOTIDE SEQUENCE</scope>
    <source>
        <strain evidence="2">CGMCC 1.15725</strain>
    </source>
</reference>
<protein>
    <submittedName>
        <fullName evidence="2">Uncharacterized protein</fullName>
    </submittedName>
</protein>
<sequence>MVFRILQAVFFVAACLLGLATPAMAGSSGSTAPEDPPRDHTYDLTPITFVVGAHEFRVPSAFLPTYHPQLYIESTLPDVGPVNDENADCFRHWNLCKERVRISLTPGHPASFAETEDRFLLKGKRRVHNDRLDLDEYFTASGSEFPYFRAVDEGDEILIACDRVESDGAPSECTSFEEFLGSLLRVSFMAENLAQWRSIRGAVRARISSFEVK</sequence>
<dbReference type="Proteomes" id="UP000646365">
    <property type="component" value="Unassembled WGS sequence"/>
</dbReference>
<comment type="caution">
    <text evidence="2">The sequence shown here is derived from an EMBL/GenBank/DDBJ whole genome shotgun (WGS) entry which is preliminary data.</text>
</comment>
<evidence type="ECO:0000313" key="2">
    <source>
        <dbReference type="EMBL" id="GGF00815.1"/>
    </source>
</evidence>
<accession>A0A8J3E1L1</accession>
<evidence type="ECO:0000256" key="1">
    <source>
        <dbReference type="SAM" id="SignalP"/>
    </source>
</evidence>
<feature type="chain" id="PRO_5035178445" evidence="1">
    <location>
        <begin position="26"/>
        <end position="213"/>
    </location>
</feature>
<dbReference type="AlphaFoldDB" id="A0A8J3E1L1"/>
<proteinExistence type="predicted"/>
<keyword evidence="1" id="KW-0732">Signal</keyword>
<gene>
    <name evidence="2" type="ORF">GCM10011611_02990</name>
</gene>
<evidence type="ECO:0000313" key="3">
    <source>
        <dbReference type="Proteomes" id="UP000646365"/>
    </source>
</evidence>
<reference evidence="2" key="1">
    <citation type="journal article" date="2014" name="Int. J. Syst. Evol. Microbiol.">
        <title>Complete genome sequence of Corynebacterium casei LMG S-19264T (=DSM 44701T), isolated from a smear-ripened cheese.</title>
        <authorList>
            <consortium name="US DOE Joint Genome Institute (JGI-PGF)"/>
            <person name="Walter F."/>
            <person name="Albersmeier A."/>
            <person name="Kalinowski J."/>
            <person name="Ruckert C."/>
        </authorList>
    </citation>
    <scope>NUCLEOTIDE SEQUENCE</scope>
    <source>
        <strain evidence="2">CGMCC 1.15725</strain>
    </source>
</reference>
<feature type="signal peptide" evidence="1">
    <location>
        <begin position="1"/>
        <end position="25"/>
    </location>
</feature>
<organism evidence="2 3">
    <name type="scientific">Aliidongia dinghuensis</name>
    <dbReference type="NCBI Taxonomy" id="1867774"/>
    <lineage>
        <taxon>Bacteria</taxon>
        <taxon>Pseudomonadati</taxon>
        <taxon>Pseudomonadota</taxon>
        <taxon>Alphaproteobacteria</taxon>
        <taxon>Rhodospirillales</taxon>
        <taxon>Dongiaceae</taxon>
        <taxon>Aliidongia</taxon>
    </lineage>
</organism>
<keyword evidence="3" id="KW-1185">Reference proteome</keyword>
<name>A0A8J3E1L1_9PROT</name>
<dbReference type="PROSITE" id="PS51257">
    <property type="entry name" value="PROKAR_LIPOPROTEIN"/>
    <property type="match status" value="1"/>
</dbReference>